<dbReference type="Proteomes" id="UP000324159">
    <property type="component" value="Unassembled WGS sequence"/>
</dbReference>
<evidence type="ECO:0000313" key="2">
    <source>
        <dbReference type="Proteomes" id="UP000324159"/>
    </source>
</evidence>
<name>A0A5D3WMM3_9BACT</name>
<proteinExistence type="predicted"/>
<dbReference type="AlphaFoldDB" id="A0A5D3WMM3"/>
<reference evidence="1 2" key="1">
    <citation type="submission" date="2019-07" db="EMBL/GenBank/DDBJ databases">
        <title>Genomic Encyclopedia of Type Strains, Phase IV (KMG-IV): sequencing the most valuable type-strain genomes for metagenomic binning, comparative biology and taxonomic classification.</title>
        <authorList>
            <person name="Goeker M."/>
        </authorList>
    </citation>
    <scope>NUCLEOTIDE SEQUENCE [LARGE SCALE GENOMIC DNA]</scope>
    <source>
        <strain evidence="1 2">SS015</strain>
    </source>
</reference>
<dbReference type="RefSeq" id="WP_148894998.1">
    <property type="nucleotide sequence ID" value="NZ_VNIB01000002.1"/>
</dbReference>
<evidence type="ECO:0000313" key="1">
    <source>
        <dbReference type="EMBL" id="TYO99683.1"/>
    </source>
</evidence>
<dbReference type="OrthoDB" id="9182171at2"/>
<keyword evidence="2" id="KW-1185">Reference proteome</keyword>
<protein>
    <submittedName>
        <fullName evidence="1">Uncharacterized protein</fullName>
    </submittedName>
</protein>
<dbReference type="EMBL" id="VNIB01000002">
    <property type="protein sequence ID" value="TYO99683.1"/>
    <property type="molecule type" value="Genomic_DNA"/>
</dbReference>
<sequence length="297" mass="34145">MLKEYALEPDCLKEWSTFRYLIENFGVPQGRLIAEFPKKWLRMVYESCGSFSFQQKQKLQIELTRIKKYGLCKTSRPYDGELEWLENAFRQQAENPFHAIIASEAVPENHVLAAEEVSAVDPLWNVQRTKVVPRRADDMALAVSKFLSIAKHIIFVDPHFGPENSRYRRAFRAFLQVATQNRNAGMPLVEVHTSAKSTKEFFRQECQNKLTRLIPAGLTVRFVRWAARDGGQPLHNRYILTDVGGVSFQHGLDEGRDGETDDVALLDQQNYQQRWSEYAGENPAFDLAEEPFVLSSD</sequence>
<comment type="caution">
    <text evidence="1">The sequence shown here is derived from an EMBL/GenBank/DDBJ whole genome shotgun (WGS) entry which is preliminary data.</text>
</comment>
<gene>
    <name evidence="1" type="ORF">EDC39_102208</name>
</gene>
<organism evidence="1 2">
    <name type="scientific">Geothermobacter ehrlichii</name>
    <dbReference type="NCBI Taxonomy" id="213224"/>
    <lineage>
        <taxon>Bacteria</taxon>
        <taxon>Pseudomonadati</taxon>
        <taxon>Thermodesulfobacteriota</taxon>
        <taxon>Desulfuromonadia</taxon>
        <taxon>Desulfuromonadales</taxon>
        <taxon>Geothermobacteraceae</taxon>
        <taxon>Geothermobacter</taxon>
    </lineage>
</organism>
<accession>A0A5D3WMM3</accession>